<dbReference type="InterPro" id="IPR029058">
    <property type="entry name" value="AB_hydrolase_fold"/>
</dbReference>
<dbReference type="InterPro" id="IPR001375">
    <property type="entry name" value="Peptidase_S9_cat"/>
</dbReference>
<organism evidence="4 5">
    <name type="scientific">Occallatibacter riparius</name>
    <dbReference type="NCBI Taxonomy" id="1002689"/>
    <lineage>
        <taxon>Bacteria</taxon>
        <taxon>Pseudomonadati</taxon>
        <taxon>Acidobacteriota</taxon>
        <taxon>Terriglobia</taxon>
        <taxon>Terriglobales</taxon>
        <taxon>Acidobacteriaceae</taxon>
        <taxon>Occallatibacter</taxon>
    </lineage>
</organism>
<protein>
    <submittedName>
        <fullName evidence="4">S9 family peptidase</fullName>
    </submittedName>
</protein>
<dbReference type="Gene3D" id="2.140.10.30">
    <property type="entry name" value="Dipeptidylpeptidase IV, N-terminal domain"/>
    <property type="match status" value="1"/>
</dbReference>
<dbReference type="InterPro" id="IPR002469">
    <property type="entry name" value="Peptidase_S9B_N"/>
</dbReference>
<evidence type="ECO:0000313" key="4">
    <source>
        <dbReference type="EMBL" id="UWZ85030.1"/>
    </source>
</evidence>
<sequence>MSRRALFPAALLVTVLAGSASAQNGIPLTVEKIYAHGPLAGTPPEGLTWSPDGKHLTYLDGGELIDLDPGSGKPHVLVSRSKLAALSGSQASEQDKDHRDRYKMASYIWAPDAKHLLFDSNGRLWLYDLGNGIGVQVGYTDAASGDDPKFSPNGETISFVRNHGLSIVRPRDYGNAGAYPIANAPNPTTMNGEVDWVYQEELDVRSNYFWSPDSKNVAFLQMNETEVPLYPITDWIPMHATVDMQHYPQPGDPNPEVRIGVVGTSGGRINWIHMPIKGGQDYVPRFGWVDRHTLWMETVLRDHQHRYIDFVDLGNGQARQVIEITDDKFLDENYDVNVADGVIVLSNWKDGHNHLYLYHYDAHNPMAGGAPEVKQLTSGNWDVTAVSLVDAAKKVVYYTSNESGAMEQQLWQVGFDGQRKQLTTGAGYHEPNFSPNGAAFVDHYSSMMTPPQLSLCQTGGQCHVFWSNRALEPYRLREPETVEVKAKDGSTLYGDILLPAGQMLPAGQTAAASVPLIVNPYGGPGIQNVTNKWSDSLLFDELLAQHGFAVLHVDNRGSANRGRDFAQAAYHNFGPVQLEDQLAAVDAVLAKYPQLDKNRLGWWGWSWGGSFTLYAMTHSDRFKAGVAVAPVTDWHNYDSIYTERYMSQPSEFPAGYKDFSVVNSAANLKGKLLLVHGTGDDNVHMENTVQFIQKLIEAGEPYDLQLYPRKTHSIAGPDVRTHLFNRILGHFEQYLK</sequence>
<dbReference type="GO" id="GO:0008239">
    <property type="term" value="F:dipeptidyl-peptidase activity"/>
    <property type="evidence" value="ECO:0007669"/>
    <property type="project" value="TreeGrafter"/>
</dbReference>
<dbReference type="RefSeq" id="WP_260794538.1">
    <property type="nucleotide sequence ID" value="NZ_CP093313.1"/>
</dbReference>
<evidence type="ECO:0000259" key="3">
    <source>
        <dbReference type="Pfam" id="PF00930"/>
    </source>
</evidence>
<name>A0A9J7BVW3_9BACT</name>
<dbReference type="SUPFAM" id="SSF82171">
    <property type="entry name" value="DPP6 N-terminal domain-like"/>
    <property type="match status" value="1"/>
</dbReference>
<dbReference type="Pfam" id="PF00326">
    <property type="entry name" value="Peptidase_S9"/>
    <property type="match status" value="1"/>
</dbReference>
<keyword evidence="5" id="KW-1185">Reference proteome</keyword>
<accession>A0A9J7BVW3</accession>
<dbReference type="Pfam" id="PF00930">
    <property type="entry name" value="DPPIV_N"/>
    <property type="match status" value="1"/>
</dbReference>
<dbReference type="EMBL" id="CP093313">
    <property type="protein sequence ID" value="UWZ85030.1"/>
    <property type="molecule type" value="Genomic_DNA"/>
</dbReference>
<dbReference type="GO" id="GO:0008236">
    <property type="term" value="F:serine-type peptidase activity"/>
    <property type="evidence" value="ECO:0007669"/>
    <property type="project" value="InterPro"/>
</dbReference>
<reference evidence="4" key="1">
    <citation type="submission" date="2021-04" db="EMBL/GenBank/DDBJ databases">
        <title>Phylogenetic analysis of Acidobacteriaceae.</title>
        <authorList>
            <person name="Qiu L."/>
            <person name="Zhang Q."/>
        </authorList>
    </citation>
    <scope>NUCLEOTIDE SEQUENCE</scope>
    <source>
        <strain evidence="4">DSM 25168</strain>
    </source>
</reference>
<proteinExistence type="predicted"/>
<dbReference type="KEGG" id="orp:MOP44_03580"/>
<keyword evidence="1" id="KW-0732">Signal</keyword>
<evidence type="ECO:0000256" key="1">
    <source>
        <dbReference type="SAM" id="SignalP"/>
    </source>
</evidence>
<dbReference type="SUPFAM" id="SSF53474">
    <property type="entry name" value="alpha/beta-Hydrolases"/>
    <property type="match status" value="1"/>
</dbReference>
<dbReference type="InterPro" id="IPR050278">
    <property type="entry name" value="Serine_Prot_S9B/DPPIV"/>
</dbReference>
<dbReference type="Proteomes" id="UP001059380">
    <property type="component" value="Chromosome"/>
</dbReference>
<dbReference type="PANTHER" id="PTHR11731">
    <property type="entry name" value="PROTEASE FAMILY S9B,C DIPEPTIDYL-PEPTIDASE IV-RELATED"/>
    <property type="match status" value="1"/>
</dbReference>
<dbReference type="GO" id="GO:0006508">
    <property type="term" value="P:proteolysis"/>
    <property type="evidence" value="ECO:0007669"/>
    <property type="project" value="InterPro"/>
</dbReference>
<dbReference type="Gene3D" id="3.40.50.1820">
    <property type="entry name" value="alpha/beta hydrolase"/>
    <property type="match status" value="1"/>
</dbReference>
<dbReference type="PANTHER" id="PTHR11731:SF193">
    <property type="entry name" value="DIPEPTIDYL PEPTIDASE 9"/>
    <property type="match status" value="1"/>
</dbReference>
<evidence type="ECO:0000259" key="2">
    <source>
        <dbReference type="Pfam" id="PF00326"/>
    </source>
</evidence>
<evidence type="ECO:0000313" key="5">
    <source>
        <dbReference type="Proteomes" id="UP001059380"/>
    </source>
</evidence>
<gene>
    <name evidence="4" type="ORF">MOP44_03580</name>
</gene>
<feature type="chain" id="PRO_5039929384" evidence="1">
    <location>
        <begin position="23"/>
        <end position="736"/>
    </location>
</feature>
<feature type="signal peptide" evidence="1">
    <location>
        <begin position="1"/>
        <end position="22"/>
    </location>
</feature>
<feature type="domain" description="Peptidase S9 prolyl oligopeptidase catalytic" evidence="2">
    <location>
        <begin position="542"/>
        <end position="736"/>
    </location>
</feature>
<dbReference type="AlphaFoldDB" id="A0A9J7BVW3"/>
<feature type="domain" description="Dipeptidylpeptidase IV N-terminal" evidence="3">
    <location>
        <begin position="119"/>
        <end position="451"/>
    </location>
</feature>